<protein>
    <recommendedName>
        <fullName evidence="4">DUF4282 domain-containing protein</fullName>
    </recommendedName>
</protein>
<feature type="transmembrane region" description="Helical" evidence="1">
    <location>
        <begin position="7"/>
        <end position="27"/>
    </location>
</feature>
<gene>
    <name evidence="2" type="ORF">ERS852569_00115</name>
</gene>
<dbReference type="Proteomes" id="UP000095762">
    <property type="component" value="Unassembled WGS sequence"/>
</dbReference>
<organism evidence="2 3">
    <name type="scientific">Blautia obeum</name>
    <dbReference type="NCBI Taxonomy" id="40520"/>
    <lineage>
        <taxon>Bacteria</taxon>
        <taxon>Bacillati</taxon>
        <taxon>Bacillota</taxon>
        <taxon>Clostridia</taxon>
        <taxon>Lachnospirales</taxon>
        <taxon>Lachnospiraceae</taxon>
        <taxon>Blautia</taxon>
    </lineage>
</organism>
<proteinExistence type="predicted"/>
<dbReference type="EMBL" id="CZBP01000001">
    <property type="protein sequence ID" value="CUP59807.1"/>
    <property type="molecule type" value="Genomic_DNA"/>
</dbReference>
<evidence type="ECO:0000256" key="1">
    <source>
        <dbReference type="SAM" id="Phobius"/>
    </source>
</evidence>
<sequence length="88" mass="9951">MVAMGCFLFLQFAVVMVMVFYSGYWIFKFHVDGNPFSDSTIKIISAFISAYITSVIIELIAILKYIVKNVFDTSIAGMVNNFKDNTTK</sequence>
<evidence type="ECO:0000313" key="3">
    <source>
        <dbReference type="Proteomes" id="UP000095762"/>
    </source>
</evidence>
<feature type="transmembrane region" description="Helical" evidence="1">
    <location>
        <begin position="39"/>
        <end position="63"/>
    </location>
</feature>
<keyword evidence="1" id="KW-0812">Transmembrane</keyword>
<dbReference type="AlphaFoldDB" id="A0A174PL10"/>
<name>A0A174PL10_9FIRM</name>
<evidence type="ECO:0008006" key="4">
    <source>
        <dbReference type="Google" id="ProtNLM"/>
    </source>
</evidence>
<accession>A0A174PL10</accession>
<reference evidence="2 3" key="1">
    <citation type="submission" date="2015-09" db="EMBL/GenBank/DDBJ databases">
        <authorList>
            <consortium name="Pathogen Informatics"/>
        </authorList>
    </citation>
    <scope>NUCLEOTIDE SEQUENCE [LARGE SCALE GENOMIC DNA]</scope>
    <source>
        <strain evidence="2 3">2789STDY5834957</strain>
    </source>
</reference>
<keyword evidence="1" id="KW-1133">Transmembrane helix</keyword>
<keyword evidence="1" id="KW-0472">Membrane</keyword>
<evidence type="ECO:0000313" key="2">
    <source>
        <dbReference type="EMBL" id="CUP59807.1"/>
    </source>
</evidence>